<dbReference type="SUPFAM" id="SSF57196">
    <property type="entry name" value="EGF/Laminin"/>
    <property type="match status" value="1"/>
</dbReference>
<dbReference type="SMART" id="SM00179">
    <property type="entry name" value="EGF_CA"/>
    <property type="match status" value="1"/>
</dbReference>
<organism evidence="5 6">
    <name type="scientific">Ancylostoma caninum</name>
    <name type="common">Dog hookworm</name>
    <dbReference type="NCBI Taxonomy" id="29170"/>
    <lineage>
        <taxon>Eukaryota</taxon>
        <taxon>Metazoa</taxon>
        <taxon>Ecdysozoa</taxon>
        <taxon>Nematoda</taxon>
        <taxon>Chromadorea</taxon>
        <taxon>Rhabditida</taxon>
        <taxon>Rhabditina</taxon>
        <taxon>Rhabditomorpha</taxon>
        <taxon>Strongyloidea</taxon>
        <taxon>Ancylostomatidae</taxon>
        <taxon>Ancylostomatinae</taxon>
        <taxon>Ancylostoma</taxon>
    </lineage>
</organism>
<dbReference type="PROSITE" id="PS50026">
    <property type="entry name" value="EGF_3"/>
    <property type="match status" value="1"/>
</dbReference>
<dbReference type="GO" id="GO:0005509">
    <property type="term" value="F:calcium ion binding"/>
    <property type="evidence" value="ECO:0007669"/>
    <property type="project" value="InterPro"/>
</dbReference>
<evidence type="ECO:0000313" key="6">
    <source>
        <dbReference type="Proteomes" id="UP000252519"/>
    </source>
</evidence>
<dbReference type="InterPro" id="IPR000742">
    <property type="entry name" value="EGF"/>
</dbReference>
<keyword evidence="2" id="KW-1015">Disulfide bond</keyword>
<sequence length="105" mass="11504">MLMPNAGSSNTAKIVICVVNECSDARSNDCSPHAKCIDKTVGYTCRCVPGYADISPGGLRKPGRKCVPRANENKWARLNISQENLLKKSFLKSISFSARLFRQLG</sequence>
<comment type="caution">
    <text evidence="3">Lacks conserved residue(s) required for the propagation of feature annotation.</text>
</comment>
<reference evidence="5 6" key="1">
    <citation type="submission" date="2014-10" db="EMBL/GenBank/DDBJ databases">
        <title>Draft genome of the hookworm Ancylostoma caninum.</title>
        <authorList>
            <person name="Mitreva M."/>
        </authorList>
    </citation>
    <scope>NUCLEOTIDE SEQUENCE [LARGE SCALE GENOMIC DNA]</scope>
    <source>
        <strain evidence="5 6">Baltimore</strain>
    </source>
</reference>
<protein>
    <submittedName>
        <fullName evidence="5">EGF-like domain protein</fullName>
    </submittedName>
</protein>
<evidence type="ECO:0000256" key="1">
    <source>
        <dbReference type="ARBA" id="ARBA00022536"/>
    </source>
</evidence>
<gene>
    <name evidence="5" type="ORF">ANCCAN_07701</name>
</gene>
<dbReference type="Gene3D" id="2.10.25.10">
    <property type="entry name" value="Laminin"/>
    <property type="match status" value="1"/>
</dbReference>
<dbReference type="InterPro" id="IPR000152">
    <property type="entry name" value="EGF-type_Asp/Asn_hydroxyl_site"/>
</dbReference>
<dbReference type="PROSITE" id="PS00010">
    <property type="entry name" value="ASX_HYDROXYL"/>
    <property type="match status" value="1"/>
</dbReference>
<dbReference type="STRING" id="29170.A0A368GPD3"/>
<evidence type="ECO:0000313" key="5">
    <source>
        <dbReference type="EMBL" id="RCN46241.1"/>
    </source>
</evidence>
<comment type="caution">
    <text evidence="5">The sequence shown here is derived from an EMBL/GenBank/DDBJ whole genome shotgun (WGS) entry which is preliminary data.</text>
</comment>
<accession>A0A368GPD3</accession>
<dbReference type="Pfam" id="PF07645">
    <property type="entry name" value="EGF_CA"/>
    <property type="match status" value="1"/>
</dbReference>
<feature type="domain" description="EGF-like" evidence="4">
    <location>
        <begin position="18"/>
        <end position="57"/>
    </location>
</feature>
<dbReference type="InterPro" id="IPR001881">
    <property type="entry name" value="EGF-like_Ca-bd_dom"/>
</dbReference>
<dbReference type="SMART" id="SM00181">
    <property type="entry name" value="EGF"/>
    <property type="match status" value="1"/>
</dbReference>
<keyword evidence="1 3" id="KW-0245">EGF-like domain</keyword>
<dbReference type="InterPro" id="IPR049883">
    <property type="entry name" value="NOTCH1_EGF-like"/>
</dbReference>
<dbReference type="AlphaFoldDB" id="A0A368GPD3"/>
<evidence type="ECO:0000259" key="4">
    <source>
        <dbReference type="PROSITE" id="PS50026"/>
    </source>
</evidence>
<dbReference type="OrthoDB" id="6516201at2759"/>
<evidence type="ECO:0000256" key="3">
    <source>
        <dbReference type="PROSITE-ProRule" id="PRU00076"/>
    </source>
</evidence>
<proteinExistence type="predicted"/>
<dbReference type="Proteomes" id="UP000252519">
    <property type="component" value="Unassembled WGS sequence"/>
</dbReference>
<dbReference type="EMBL" id="JOJR01000083">
    <property type="protein sequence ID" value="RCN46241.1"/>
    <property type="molecule type" value="Genomic_DNA"/>
</dbReference>
<dbReference type="CDD" id="cd00054">
    <property type="entry name" value="EGF_CA"/>
    <property type="match status" value="1"/>
</dbReference>
<keyword evidence="6" id="KW-1185">Reference proteome</keyword>
<name>A0A368GPD3_ANCCA</name>
<evidence type="ECO:0000256" key="2">
    <source>
        <dbReference type="ARBA" id="ARBA00023157"/>
    </source>
</evidence>